<evidence type="ECO:0000313" key="3">
    <source>
        <dbReference type="EMBL" id="KZS38258.1"/>
    </source>
</evidence>
<dbReference type="Gene3D" id="2.180.10.10">
    <property type="entry name" value="RHS repeat-associated core"/>
    <property type="match status" value="1"/>
</dbReference>
<name>A0A162WR48_9FLAO</name>
<dbReference type="Proteomes" id="UP000076715">
    <property type="component" value="Unassembled WGS sequence"/>
</dbReference>
<organism evidence="3 4">
    <name type="scientific">Aquimarina aggregata</name>
    <dbReference type="NCBI Taxonomy" id="1642818"/>
    <lineage>
        <taxon>Bacteria</taxon>
        <taxon>Pseudomonadati</taxon>
        <taxon>Bacteroidota</taxon>
        <taxon>Flavobacteriia</taxon>
        <taxon>Flavobacteriales</taxon>
        <taxon>Flavobacteriaceae</taxon>
        <taxon>Aquimarina</taxon>
    </lineage>
</organism>
<dbReference type="EMBL" id="LQRT01000059">
    <property type="protein sequence ID" value="KZS38258.1"/>
    <property type="molecule type" value="Genomic_DNA"/>
</dbReference>
<evidence type="ECO:0000313" key="4">
    <source>
        <dbReference type="Proteomes" id="UP000076715"/>
    </source>
</evidence>
<sequence>MPLRQYDPAIARWTSIDPIDHVSNSTYNGFDNNPVFWADPSGAEVEEIDGGVSYTGEQAKAALSAFKRQYLGDSNRESSDNNSNESDDGDKPIDKNYTGKIQTAPSTPLTDKNGVPNTNAYNCHSFAWCNSLGDPKDPANQNLVRHGITRWDNDPRNNTGGYTPLQFNDANQKGDRLIYYGWNSKSGQVEPTHSAVVSKVDKQGNTIEVESKWGQAPRYKHHPRDVPSSYGAATPTFVAPDGKTYASRIYFRKNP</sequence>
<evidence type="ECO:0000256" key="1">
    <source>
        <dbReference type="SAM" id="MobiDB-lite"/>
    </source>
</evidence>
<dbReference type="Pfam" id="PF24738">
    <property type="entry name" value="DUF7689"/>
    <property type="match status" value="1"/>
</dbReference>
<proteinExistence type="predicted"/>
<dbReference type="NCBIfam" id="TIGR03696">
    <property type="entry name" value="Rhs_assc_core"/>
    <property type="match status" value="1"/>
</dbReference>
<dbReference type="AlphaFoldDB" id="A0A162WR48"/>
<feature type="compositionally biased region" description="Polar residues" evidence="1">
    <location>
        <begin position="99"/>
        <end position="114"/>
    </location>
</feature>
<dbReference type="InterPro" id="IPR022385">
    <property type="entry name" value="Rhs_assc_core"/>
</dbReference>
<keyword evidence="4" id="KW-1185">Reference proteome</keyword>
<evidence type="ECO:0000259" key="2">
    <source>
        <dbReference type="Pfam" id="PF24738"/>
    </source>
</evidence>
<comment type="caution">
    <text evidence="3">The sequence shown here is derived from an EMBL/GenBank/DDBJ whole genome shotgun (WGS) entry which is preliminary data.</text>
</comment>
<feature type="region of interest" description="Disordered" evidence="1">
    <location>
        <begin position="73"/>
        <end position="114"/>
    </location>
</feature>
<accession>A0A162WR48</accession>
<protein>
    <recommendedName>
        <fullName evidence="2">DUF7689 domain-containing protein</fullName>
    </recommendedName>
</protein>
<dbReference type="InterPro" id="IPR056106">
    <property type="entry name" value="DUF7689"/>
</dbReference>
<gene>
    <name evidence="3" type="ORF">AWE51_18350</name>
</gene>
<reference evidence="3 4" key="1">
    <citation type="submission" date="2016-01" db="EMBL/GenBank/DDBJ databases">
        <title>The draft genome sequence of Aquimarina sp. RZW4-3-2.</title>
        <authorList>
            <person name="Wang Y."/>
        </authorList>
    </citation>
    <scope>NUCLEOTIDE SEQUENCE [LARGE SCALE GENOMIC DNA]</scope>
    <source>
        <strain evidence="3 4">RZW4-3-2</strain>
    </source>
</reference>
<feature type="domain" description="DUF7689" evidence="2">
    <location>
        <begin position="116"/>
        <end position="233"/>
    </location>
</feature>